<feature type="transmembrane region" description="Helical" evidence="1">
    <location>
        <begin position="91"/>
        <end position="112"/>
    </location>
</feature>
<name>A0A1E3SSM6_9MYCO</name>
<proteinExistence type="predicted"/>
<dbReference type="AlphaFoldDB" id="A0A1E3SSM6"/>
<keyword evidence="3" id="KW-1185">Reference proteome</keyword>
<organism evidence="2 3">
    <name type="scientific">Mycobacterium sherrisii</name>
    <dbReference type="NCBI Taxonomy" id="243061"/>
    <lineage>
        <taxon>Bacteria</taxon>
        <taxon>Bacillati</taxon>
        <taxon>Actinomycetota</taxon>
        <taxon>Actinomycetes</taxon>
        <taxon>Mycobacteriales</taxon>
        <taxon>Mycobacteriaceae</taxon>
        <taxon>Mycobacterium</taxon>
        <taxon>Mycobacterium simiae complex</taxon>
    </lineage>
</organism>
<keyword evidence="1" id="KW-0812">Transmembrane</keyword>
<feature type="transmembrane region" description="Helical" evidence="1">
    <location>
        <begin position="118"/>
        <end position="139"/>
    </location>
</feature>
<reference evidence="3" key="1">
    <citation type="submission" date="2016-09" db="EMBL/GenBank/DDBJ databases">
        <authorList>
            <person name="Greninger A.L."/>
            <person name="Jerome K.R."/>
            <person name="Mcnair B."/>
            <person name="Wallis C."/>
            <person name="Fang F."/>
        </authorList>
    </citation>
    <scope>NUCLEOTIDE SEQUENCE [LARGE SCALE GENOMIC DNA]</scope>
    <source>
        <strain evidence="3">BC1_M4</strain>
    </source>
</reference>
<sequence>MVFAAALGISDGILNALTLAAASVLHGVGLSLRLSLRVGVVAFVSATVTLFVAEYTQSRLELLRAERQLMFTQSGRLAATSLGRAVFRESIIAAAVAGVSSFVGAALPLVIGTLAPRLSWVALVVSVAALGGLGVVLGTHVGGRRIAWVVALVLAGIVVTIIGVQVDLV</sequence>
<dbReference type="EMBL" id="MIHC01000025">
    <property type="protein sequence ID" value="ODR05154.1"/>
    <property type="molecule type" value="Genomic_DNA"/>
</dbReference>
<feature type="transmembrane region" description="Helical" evidence="1">
    <location>
        <begin position="146"/>
        <end position="166"/>
    </location>
</feature>
<keyword evidence="1" id="KW-0472">Membrane</keyword>
<evidence type="ECO:0008006" key="4">
    <source>
        <dbReference type="Google" id="ProtNLM"/>
    </source>
</evidence>
<keyword evidence="1" id="KW-1133">Transmembrane helix</keyword>
<protein>
    <recommendedName>
        <fullName evidence="4">VIT family protein</fullName>
    </recommendedName>
</protein>
<comment type="caution">
    <text evidence="2">The sequence shown here is derived from an EMBL/GenBank/DDBJ whole genome shotgun (WGS) entry which is preliminary data.</text>
</comment>
<evidence type="ECO:0000256" key="1">
    <source>
        <dbReference type="SAM" id="Phobius"/>
    </source>
</evidence>
<dbReference type="Proteomes" id="UP000094224">
    <property type="component" value="Unassembled WGS sequence"/>
</dbReference>
<feature type="transmembrane region" description="Helical" evidence="1">
    <location>
        <begin position="36"/>
        <end position="55"/>
    </location>
</feature>
<accession>A0A1E3SSM6</accession>
<evidence type="ECO:0000313" key="3">
    <source>
        <dbReference type="Proteomes" id="UP000094224"/>
    </source>
</evidence>
<evidence type="ECO:0000313" key="2">
    <source>
        <dbReference type="EMBL" id="ODR05154.1"/>
    </source>
</evidence>
<gene>
    <name evidence="2" type="ORF">BHQ21_15265</name>
</gene>